<feature type="region of interest" description="Disordered" evidence="1">
    <location>
        <begin position="299"/>
        <end position="322"/>
    </location>
</feature>
<dbReference type="Gene3D" id="3.40.50.1110">
    <property type="entry name" value="SGNH hydrolase"/>
    <property type="match status" value="1"/>
</dbReference>
<dbReference type="AlphaFoldDB" id="A0A6I5A6I9"/>
<keyword evidence="2" id="KW-0472">Membrane</keyword>
<protein>
    <recommendedName>
        <fullName evidence="3">SGNH hydrolase-type esterase domain-containing protein</fullName>
    </recommendedName>
</protein>
<reference evidence="4 5" key="1">
    <citation type="submission" date="2019-11" db="EMBL/GenBank/DDBJ databases">
        <title>Genome sequences of 17 halophilic strains isolated from different environments.</title>
        <authorList>
            <person name="Furrow R.E."/>
        </authorList>
    </citation>
    <scope>NUCLEOTIDE SEQUENCE [LARGE SCALE GENOMIC DNA]</scope>
    <source>
        <strain evidence="4 5">22514_16_FS</strain>
    </source>
</reference>
<evidence type="ECO:0000256" key="2">
    <source>
        <dbReference type="SAM" id="Phobius"/>
    </source>
</evidence>
<dbReference type="InterPro" id="IPR036514">
    <property type="entry name" value="SGNH_hydro_sf"/>
</dbReference>
<feature type="domain" description="SGNH hydrolase-type esterase" evidence="3">
    <location>
        <begin position="95"/>
        <end position="287"/>
    </location>
</feature>
<proteinExistence type="predicted"/>
<dbReference type="SUPFAM" id="SSF52266">
    <property type="entry name" value="SGNH hydrolase"/>
    <property type="match status" value="1"/>
</dbReference>
<evidence type="ECO:0000256" key="1">
    <source>
        <dbReference type="SAM" id="MobiDB-lite"/>
    </source>
</evidence>
<feature type="compositionally biased region" description="Acidic residues" evidence="1">
    <location>
        <begin position="56"/>
        <end position="66"/>
    </location>
</feature>
<keyword evidence="2" id="KW-1133">Transmembrane helix</keyword>
<dbReference type="GO" id="GO:0004622">
    <property type="term" value="F:phosphatidylcholine lysophospholipase activity"/>
    <property type="evidence" value="ECO:0007669"/>
    <property type="project" value="TreeGrafter"/>
</dbReference>
<dbReference type="PANTHER" id="PTHR30383">
    <property type="entry name" value="THIOESTERASE 1/PROTEASE 1/LYSOPHOSPHOLIPASE L1"/>
    <property type="match status" value="1"/>
</dbReference>
<accession>A0A6I5A6I9</accession>
<sequence length="322" mass="36677">MKLKHKLIKSITLLISLFVVFTGALYLYGKENATSTANKEVEKTQTKQITNSTNDTVEEESNSEDNLSEGIKDAFSHVIEGAKGIFIRENLDIVALGDSLTEGVGDSTNNGGYVGIVESTLQENKNNVEINIKNFGKRGNRTDQLLKRLEEEKISSSIEESDLILITIGANDIMKVVKKNATNLNYQAFVQEQNNYRNHLQDIFTTIRNKNEDASIYLIGLYNPFNQYFSNIPELEQIIYDWNRISKEVVSENEGVQFIPIKDLFENPTQPLYSEDNFHPNENGYKLMAKRVLESIKDDIEKIENEDSENTMEDENNQEDPE</sequence>
<dbReference type="Pfam" id="PF13472">
    <property type="entry name" value="Lipase_GDSL_2"/>
    <property type="match status" value="1"/>
</dbReference>
<feature type="region of interest" description="Disordered" evidence="1">
    <location>
        <begin position="39"/>
        <end position="66"/>
    </location>
</feature>
<evidence type="ECO:0000313" key="4">
    <source>
        <dbReference type="EMBL" id="MYL36000.1"/>
    </source>
</evidence>
<organism evidence="4 5">
    <name type="scientific">Pontibacillus yanchengensis</name>
    <dbReference type="NCBI Taxonomy" id="462910"/>
    <lineage>
        <taxon>Bacteria</taxon>
        <taxon>Bacillati</taxon>
        <taxon>Bacillota</taxon>
        <taxon>Bacilli</taxon>
        <taxon>Bacillales</taxon>
        <taxon>Bacillaceae</taxon>
        <taxon>Pontibacillus</taxon>
    </lineage>
</organism>
<dbReference type="Proteomes" id="UP000468638">
    <property type="component" value="Unassembled WGS sequence"/>
</dbReference>
<gene>
    <name evidence="4" type="ORF">GLW05_20735</name>
</gene>
<feature type="compositionally biased region" description="Polar residues" evidence="1">
    <location>
        <begin position="46"/>
        <end position="55"/>
    </location>
</feature>
<keyword evidence="2" id="KW-0812">Transmembrane</keyword>
<dbReference type="CDD" id="cd04506">
    <property type="entry name" value="SGNH_hydrolase_YpmR_like"/>
    <property type="match status" value="1"/>
</dbReference>
<feature type="transmembrane region" description="Helical" evidence="2">
    <location>
        <begin position="7"/>
        <end position="29"/>
    </location>
</feature>
<dbReference type="OrthoDB" id="252349at2"/>
<dbReference type="EMBL" id="WMEQ01000025">
    <property type="protein sequence ID" value="MYL36000.1"/>
    <property type="molecule type" value="Genomic_DNA"/>
</dbReference>
<comment type="caution">
    <text evidence="4">The sequence shown here is derived from an EMBL/GenBank/DDBJ whole genome shotgun (WGS) entry which is preliminary data.</text>
</comment>
<dbReference type="PANTHER" id="PTHR30383:SF27">
    <property type="entry name" value="SPORE GERMINATION LIPASE LIPC"/>
    <property type="match status" value="1"/>
</dbReference>
<dbReference type="InterPro" id="IPR013830">
    <property type="entry name" value="SGNH_hydro"/>
</dbReference>
<evidence type="ECO:0000259" key="3">
    <source>
        <dbReference type="Pfam" id="PF13472"/>
    </source>
</evidence>
<name>A0A6I5A6I9_9BACI</name>
<feature type="compositionally biased region" description="Acidic residues" evidence="1">
    <location>
        <begin position="306"/>
        <end position="322"/>
    </location>
</feature>
<dbReference type="InterPro" id="IPR051532">
    <property type="entry name" value="Ester_Hydrolysis_Enzymes"/>
</dbReference>
<evidence type="ECO:0000313" key="5">
    <source>
        <dbReference type="Proteomes" id="UP000468638"/>
    </source>
</evidence>